<accession>A0A0C3GCJ3</accession>
<dbReference type="PROSITE" id="PS50097">
    <property type="entry name" value="BTB"/>
    <property type="match status" value="1"/>
</dbReference>
<feature type="region of interest" description="Disordered" evidence="1">
    <location>
        <begin position="1"/>
        <end position="22"/>
    </location>
</feature>
<gene>
    <name evidence="3" type="ORF">PILCRDRAFT_813374</name>
</gene>
<evidence type="ECO:0000313" key="3">
    <source>
        <dbReference type="EMBL" id="KIM89434.1"/>
    </source>
</evidence>
<reference evidence="3 4" key="1">
    <citation type="submission" date="2014-04" db="EMBL/GenBank/DDBJ databases">
        <authorList>
            <consortium name="DOE Joint Genome Institute"/>
            <person name="Kuo A."/>
            <person name="Tarkka M."/>
            <person name="Buscot F."/>
            <person name="Kohler A."/>
            <person name="Nagy L.G."/>
            <person name="Floudas D."/>
            <person name="Copeland A."/>
            <person name="Barry K.W."/>
            <person name="Cichocki N."/>
            <person name="Veneault-Fourrey C."/>
            <person name="LaButti K."/>
            <person name="Lindquist E.A."/>
            <person name="Lipzen A."/>
            <person name="Lundell T."/>
            <person name="Morin E."/>
            <person name="Murat C."/>
            <person name="Sun H."/>
            <person name="Tunlid A."/>
            <person name="Henrissat B."/>
            <person name="Grigoriev I.V."/>
            <person name="Hibbett D.S."/>
            <person name="Martin F."/>
            <person name="Nordberg H.P."/>
            <person name="Cantor M.N."/>
            <person name="Hua S.X."/>
        </authorList>
    </citation>
    <scope>NUCLEOTIDE SEQUENCE [LARGE SCALE GENOMIC DNA]</scope>
    <source>
        <strain evidence="3 4">F 1598</strain>
    </source>
</reference>
<evidence type="ECO:0000259" key="2">
    <source>
        <dbReference type="PROSITE" id="PS50097"/>
    </source>
</evidence>
<dbReference type="InterPro" id="IPR000210">
    <property type="entry name" value="BTB/POZ_dom"/>
</dbReference>
<evidence type="ECO:0000256" key="1">
    <source>
        <dbReference type="SAM" id="MobiDB-lite"/>
    </source>
</evidence>
<dbReference type="InterPro" id="IPR011333">
    <property type="entry name" value="SKP1/BTB/POZ_sf"/>
</dbReference>
<evidence type="ECO:0000313" key="4">
    <source>
        <dbReference type="Proteomes" id="UP000054166"/>
    </source>
</evidence>
<protein>
    <recommendedName>
        <fullName evidence="2">BTB domain-containing protein</fullName>
    </recommendedName>
</protein>
<dbReference type="Gene3D" id="3.30.710.10">
    <property type="entry name" value="Potassium Channel Kv1.1, Chain A"/>
    <property type="match status" value="1"/>
</dbReference>
<dbReference type="AlphaFoldDB" id="A0A0C3GCJ3"/>
<keyword evidence="4" id="KW-1185">Reference proteome</keyword>
<dbReference type="HOGENOM" id="CLU_040061_0_0_1"/>
<dbReference type="EMBL" id="KN832975">
    <property type="protein sequence ID" value="KIM89434.1"/>
    <property type="molecule type" value="Genomic_DNA"/>
</dbReference>
<sequence length="385" mass="43196">MTQIPPDNHLNTSFSSFMQADPSSPITPKLQLQLSIPIATRDPEYYISDGNTVLLVENTLFKVHRSTLTKDKSTFDSMFSLDLDLRSHTSSHDASIGPEGESDDNPIRLQGDTSDEFRALLWALYSLPHELMVALTPKANSLQLFHLARITHKYQFRSVETWALNALTTCYTRPIPAPSFDEADGPTLSQITELAALCEQRELLDAAIMRWKRLLGEDKDVALALNVSERLNLRGLLGLSYRSMLLKGKDYWESDPHLSRSQRVRLLSGHYALGRLWERLPNEPPVLTHSTRCTGGSTVRCNQAWGALWKLILDMGKQVLPLQYADVLGKVMLAESVIRALVEKEIPTQGTLDGMPWCKENALTVTSSKVREIQDSLADYFSDVA</sequence>
<dbReference type="OrthoDB" id="3238373at2759"/>
<proteinExistence type="predicted"/>
<feature type="domain" description="BTB" evidence="2">
    <location>
        <begin position="50"/>
        <end position="126"/>
    </location>
</feature>
<name>A0A0C3GCJ3_PILCF</name>
<reference evidence="4" key="2">
    <citation type="submission" date="2015-01" db="EMBL/GenBank/DDBJ databases">
        <title>Evolutionary Origins and Diversification of the Mycorrhizal Mutualists.</title>
        <authorList>
            <consortium name="DOE Joint Genome Institute"/>
            <consortium name="Mycorrhizal Genomics Consortium"/>
            <person name="Kohler A."/>
            <person name="Kuo A."/>
            <person name="Nagy L.G."/>
            <person name="Floudas D."/>
            <person name="Copeland A."/>
            <person name="Barry K.W."/>
            <person name="Cichocki N."/>
            <person name="Veneault-Fourrey C."/>
            <person name="LaButti K."/>
            <person name="Lindquist E.A."/>
            <person name="Lipzen A."/>
            <person name="Lundell T."/>
            <person name="Morin E."/>
            <person name="Murat C."/>
            <person name="Riley R."/>
            <person name="Ohm R."/>
            <person name="Sun H."/>
            <person name="Tunlid A."/>
            <person name="Henrissat B."/>
            <person name="Grigoriev I.V."/>
            <person name="Hibbett D.S."/>
            <person name="Martin F."/>
        </authorList>
    </citation>
    <scope>NUCLEOTIDE SEQUENCE [LARGE SCALE GENOMIC DNA]</scope>
    <source>
        <strain evidence="4">F 1598</strain>
    </source>
</reference>
<organism evidence="3 4">
    <name type="scientific">Piloderma croceum (strain F 1598)</name>
    <dbReference type="NCBI Taxonomy" id="765440"/>
    <lineage>
        <taxon>Eukaryota</taxon>
        <taxon>Fungi</taxon>
        <taxon>Dikarya</taxon>
        <taxon>Basidiomycota</taxon>
        <taxon>Agaricomycotina</taxon>
        <taxon>Agaricomycetes</taxon>
        <taxon>Agaricomycetidae</taxon>
        <taxon>Atheliales</taxon>
        <taxon>Atheliaceae</taxon>
        <taxon>Piloderma</taxon>
    </lineage>
</organism>
<dbReference type="InParanoid" id="A0A0C3GCJ3"/>
<dbReference type="SUPFAM" id="SSF54695">
    <property type="entry name" value="POZ domain"/>
    <property type="match status" value="1"/>
</dbReference>
<dbReference type="Proteomes" id="UP000054166">
    <property type="component" value="Unassembled WGS sequence"/>
</dbReference>